<accession>A0A0D0PDX2</accession>
<dbReference type="EMBL" id="AONG01000009">
    <property type="protein sequence ID" value="KIQ69621.1"/>
    <property type="molecule type" value="Genomic_DNA"/>
</dbReference>
<protein>
    <recommendedName>
        <fullName evidence="3">DUF1800 domain-containing protein</fullName>
    </recommendedName>
</protein>
<dbReference type="STRING" id="1123501.Wenmar_01985"/>
<organism evidence="1 2">
    <name type="scientific">Wenxinia marina DSM 24838</name>
    <dbReference type="NCBI Taxonomy" id="1123501"/>
    <lineage>
        <taxon>Bacteria</taxon>
        <taxon>Pseudomonadati</taxon>
        <taxon>Pseudomonadota</taxon>
        <taxon>Alphaproteobacteria</taxon>
        <taxon>Rhodobacterales</taxon>
        <taxon>Roseobacteraceae</taxon>
        <taxon>Wenxinia</taxon>
    </lineage>
</organism>
<name>A0A0D0PDX2_9RHOB</name>
<reference evidence="1 2" key="1">
    <citation type="submission" date="2013-01" db="EMBL/GenBank/DDBJ databases">
        <authorList>
            <person name="Fiebig A."/>
            <person name="Goeker M."/>
            <person name="Klenk H.-P.P."/>
        </authorList>
    </citation>
    <scope>NUCLEOTIDE SEQUENCE [LARGE SCALE GENOMIC DNA]</scope>
    <source>
        <strain evidence="1 2">DSM 24838</strain>
    </source>
</reference>
<sequence>MSPPFDPELAVVRFGTGLSPRHPPPADADAMLRRLSGPDVIAARLPIPVFAAQTPTVAELRALNRARRAAGSEGAAQEAYDTARRAAGAAADRQLMTLLARAAATPDGLRERLAWFWADHFALQPRNGFTRHMVEPFVEEAIRPHLAGRFGAMLTAAVTHPLMLDYLDQSRSVGPDSRLGRRTGRGLNENLAREVLELHTIGVGGPYDQTDVRQFAELLTGLVWNQDAGTEFRRNMAEPGAETVLGRVYGPQPSLAGVTAALEALAVHPATARHVSRKLAVHFVAPEPSDALVAAMAGTWDETGGDLGAVVSALLAHPDAWVLERRKVRRPVEFVAAALRALDLPADRLLALSQRDVRRFARTPMAAMGQSWGRPPGPDGWAEDEADWVTPQGLAARIDWAMRVPVHLTQALPDPREFAPVALGSALSPEVSFAAEAAESVPEGIGLVLASAAFQRR</sequence>
<dbReference type="OrthoDB" id="9772295at2"/>
<dbReference type="AlphaFoldDB" id="A0A0D0PDX2"/>
<dbReference type="InterPro" id="IPR014917">
    <property type="entry name" value="DUF1800"/>
</dbReference>
<evidence type="ECO:0000313" key="2">
    <source>
        <dbReference type="Proteomes" id="UP000035100"/>
    </source>
</evidence>
<gene>
    <name evidence="1" type="ORF">Wenmar_01985</name>
</gene>
<proteinExistence type="predicted"/>
<dbReference type="eggNOG" id="COG5267">
    <property type="taxonomic scope" value="Bacteria"/>
</dbReference>
<evidence type="ECO:0000313" key="1">
    <source>
        <dbReference type="EMBL" id="KIQ69621.1"/>
    </source>
</evidence>
<dbReference type="Proteomes" id="UP000035100">
    <property type="component" value="Unassembled WGS sequence"/>
</dbReference>
<evidence type="ECO:0008006" key="3">
    <source>
        <dbReference type="Google" id="ProtNLM"/>
    </source>
</evidence>
<dbReference type="PATRIC" id="fig|1123501.6.peg.2080"/>
<dbReference type="Pfam" id="PF08811">
    <property type="entry name" value="DUF1800"/>
    <property type="match status" value="1"/>
</dbReference>
<dbReference type="RefSeq" id="WP_018304836.1">
    <property type="nucleotide sequence ID" value="NZ_KB902316.1"/>
</dbReference>
<keyword evidence="2" id="KW-1185">Reference proteome</keyword>
<comment type="caution">
    <text evidence="1">The sequence shown here is derived from an EMBL/GenBank/DDBJ whole genome shotgun (WGS) entry which is preliminary data.</text>
</comment>